<dbReference type="STRING" id="1643428.GCA_001442855_01898"/>
<dbReference type="PANTHER" id="PTHR18964">
    <property type="entry name" value="ROK (REPRESSOR, ORF, KINASE) FAMILY"/>
    <property type="match status" value="1"/>
</dbReference>
<keyword evidence="3" id="KW-1185">Reference proteome</keyword>
<dbReference type="Pfam" id="PF00480">
    <property type="entry name" value="ROK"/>
    <property type="match status" value="1"/>
</dbReference>
<dbReference type="PROSITE" id="PS01125">
    <property type="entry name" value="ROK"/>
    <property type="match status" value="1"/>
</dbReference>
<dbReference type="InterPro" id="IPR000600">
    <property type="entry name" value="ROK"/>
</dbReference>
<evidence type="ECO:0000256" key="1">
    <source>
        <dbReference type="ARBA" id="ARBA00006479"/>
    </source>
</evidence>
<dbReference type="OrthoDB" id="9810372at2"/>
<dbReference type="Gene3D" id="3.30.420.40">
    <property type="match status" value="2"/>
</dbReference>
<keyword evidence="2" id="KW-0418">Kinase</keyword>
<reference evidence="3" key="1">
    <citation type="submission" date="2015-11" db="EMBL/GenBank/DDBJ databases">
        <authorList>
            <person name="Varghese N."/>
        </authorList>
    </citation>
    <scope>NUCLEOTIDE SEQUENCE [LARGE SCALE GENOMIC DNA]</scope>
</reference>
<dbReference type="SUPFAM" id="SSF53067">
    <property type="entry name" value="Actin-like ATPase domain"/>
    <property type="match status" value="1"/>
</dbReference>
<organism evidence="2 3">
    <name type="scientific">Candidatus Thermokryptus mobilis</name>
    <dbReference type="NCBI Taxonomy" id="1643428"/>
    <lineage>
        <taxon>Bacteria</taxon>
        <taxon>Pseudomonadati</taxon>
        <taxon>Candidatus Kryptoniota</taxon>
        <taxon>Candidatus Thermokryptus</taxon>
    </lineage>
</organism>
<evidence type="ECO:0000313" key="2">
    <source>
        <dbReference type="EMBL" id="CUU07918.1"/>
    </source>
</evidence>
<sequence length="304" mass="32574">MEVGVIGVDVGGTKMTAGLYREEIVKLLRVQVDRGAGAEGGFKVICDMLVDLFNEARLRGFSVERIGVGFGGPVDFESGVVYLSHHVRGWENFPLRDELERRFGVSVVVDNDANAGALGEWVFGAGRGIDDLIYVNIGTGIGSGVISGGRLVRGWRNLAGEIGHMTVKLDGPVCSCGRRGCLESLASGSAIGREGSERFGRAMRSEEIFELALEGNAIARQILFEVIDSLAFAIGAAVNLFNPRKVILGGGVAEVSESLLVEPLRERLSYYTLREVYEGLEVVRAELGYDAGVMGAIALAIVMF</sequence>
<keyword evidence="2" id="KW-0808">Transferase</keyword>
<evidence type="ECO:0000313" key="3">
    <source>
        <dbReference type="Proteomes" id="UP000320623"/>
    </source>
</evidence>
<protein>
    <submittedName>
        <fullName evidence="2">Glucokinase</fullName>
    </submittedName>
</protein>
<dbReference type="InterPro" id="IPR049874">
    <property type="entry name" value="ROK_cs"/>
</dbReference>
<dbReference type="EMBL" id="FAOO01000017">
    <property type="protein sequence ID" value="CUU07918.1"/>
    <property type="molecule type" value="Genomic_DNA"/>
</dbReference>
<accession>A0A0S4N9P0</accession>
<dbReference type="Proteomes" id="UP000320623">
    <property type="component" value="Unassembled WGS sequence"/>
</dbReference>
<dbReference type="InterPro" id="IPR043129">
    <property type="entry name" value="ATPase_NBD"/>
</dbReference>
<dbReference type="AlphaFoldDB" id="A0A0S4N9P0"/>
<dbReference type="PANTHER" id="PTHR18964:SF149">
    <property type="entry name" value="BIFUNCTIONAL UDP-N-ACETYLGLUCOSAMINE 2-EPIMERASE_N-ACETYLMANNOSAMINE KINASE"/>
    <property type="match status" value="1"/>
</dbReference>
<proteinExistence type="inferred from homology"/>
<comment type="similarity">
    <text evidence="1">Belongs to the ROK (NagC/XylR) family.</text>
</comment>
<dbReference type="GO" id="GO:0016301">
    <property type="term" value="F:kinase activity"/>
    <property type="evidence" value="ECO:0007669"/>
    <property type="project" value="UniProtKB-KW"/>
</dbReference>
<gene>
    <name evidence="2" type="ORF">JGI1_01936</name>
</gene>
<dbReference type="RefSeq" id="WP_140945656.1">
    <property type="nucleotide sequence ID" value="NZ_FAOO01000017.1"/>
</dbReference>
<name>A0A0S4N9P0_9BACT</name>